<dbReference type="AlphaFoldDB" id="A0A1B8GFQ8"/>
<keyword evidence="3" id="KW-0378">Hydrolase</keyword>
<feature type="signal peptide" evidence="5">
    <location>
        <begin position="1"/>
        <end position="19"/>
    </location>
</feature>
<evidence type="ECO:0000256" key="3">
    <source>
        <dbReference type="ARBA" id="ARBA00022801"/>
    </source>
</evidence>
<comment type="subcellular location">
    <subcellularLocation>
        <location evidence="1">Cell envelope</location>
    </subcellularLocation>
</comment>
<dbReference type="OrthoDB" id="941679at2759"/>
<evidence type="ECO:0000256" key="1">
    <source>
        <dbReference type="ARBA" id="ARBA00004196"/>
    </source>
</evidence>
<feature type="region of interest" description="Disordered" evidence="4">
    <location>
        <begin position="60"/>
        <end position="84"/>
    </location>
</feature>
<dbReference type="Gene3D" id="3.20.20.80">
    <property type="entry name" value="Glycosidases"/>
    <property type="match status" value="2"/>
</dbReference>
<keyword evidence="7" id="KW-1185">Reference proteome</keyword>
<feature type="compositionally biased region" description="Low complexity" evidence="4">
    <location>
        <begin position="65"/>
        <end position="74"/>
    </location>
</feature>
<dbReference type="InterPro" id="IPR050732">
    <property type="entry name" value="Beta-glucan_modifiers"/>
</dbReference>
<feature type="chain" id="PRO_5008608538" description="Glycoside hydrolase, 17" evidence="5">
    <location>
        <begin position="20"/>
        <end position="375"/>
    </location>
</feature>
<reference evidence="6 7" key="1">
    <citation type="submission" date="2016-03" db="EMBL/GenBank/DDBJ databases">
        <title>Comparative genomics of Pseudogymnoascus destructans, the fungus causing white-nose syndrome of bats.</title>
        <authorList>
            <person name="Palmer J.M."/>
            <person name="Drees K.P."/>
            <person name="Foster J.T."/>
            <person name="Lindner D.L."/>
        </authorList>
    </citation>
    <scope>NUCLEOTIDE SEQUENCE [LARGE SCALE GENOMIC DNA]</scope>
    <source>
        <strain evidence="6 7">UAMH 10579</strain>
    </source>
</reference>
<evidence type="ECO:0000256" key="2">
    <source>
        <dbReference type="ARBA" id="ARBA00008773"/>
    </source>
</evidence>
<dbReference type="PANTHER" id="PTHR16631:SF14">
    <property type="entry name" value="FAMILY 17 GLUCOSIDASE SCW10-RELATED"/>
    <property type="match status" value="1"/>
</dbReference>
<name>A0A1B8GFQ8_9PEZI</name>
<dbReference type="EMBL" id="KV460241">
    <property type="protein sequence ID" value="OBT94666.1"/>
    <property type="molecule type" value="Genomic_DNA"/>
</dbReference>
<dbReference type="GO" id="GO:0005576">
    <property type="term" value="C:extracellular region"/>
    <property type="evidence" value="ECO:0007669"/>
    <property type="project" value="TreeGrafter"/>
</dbReference>
<reference evidence="7" key="2">
    <citation type="journal article" date="2018" name="Nat. Commun.">
        <title>Extreme sensitivity to ultraviolet light in the fungal pathogen causing white-nose syndrome of bats.</title>
        <authorList>
            <person name="Palmer J.M."/>
            <person name="Drees K.P."/>
            <person name="Foster J.T."/>
            <person name="Lindner D.L."/>
        </authorList>
    </citation>
    <scope>NUCLEOTIDE SEQUENCE [LARGE SCALE GENOMIC DNA]</scope>
    <source>
        <strain evidence="7">UAMH 10579</strain>
    </source>
</reference>
<gene>
    <name evidence="6" type="ORF">VE01_06173</name>
</gene>
<dbReference type="GO" id="GO:0071555">
    <property type="term" value="P:cell wall organization"/>
    <property type="evidence" value="ECO:0007669"/>
    <property type="project" value="TreeGrafter"/>
</dbReference>
<protein>
    <recommendedName>
        <fullName evidence="8">Glycoside hydrolase, 17</fullName>
    </recommendedName>
</protein>
<sequence>MKTATLSLAAISLLQLAVAQPHRRHAHEAFHAKKDVTVRDNSNIAHVIVYVDQNGTPVSTTTNLPAAQTEAPAAPAAPSPTPEAVAPVVADKVADTNASSASSPSASASSADGYGLTYNPYNKDGTCKTADQVLMDFGGFGSGFSTVRTYGTDCNTVSTVVAAAKAHGMKVFQGIYDIADISGSVNDIVSAVNGDWSIIHTISVGNELVNSGQASASAVVAAMSSARSLLRAAGYTGPVVTCDTLVATLANPSLCDNADYCAVNSHPFFDPNTDAASAGTFLTSSIESLKSKLADNTQTIVITETGWPSQGTANGRAIPSSSNQQTAIAAIKSAFESAPASVMLFNPYNMMWKTSNADQFEAEQWWGFLGDCPSG</sequence>
<dbReference type="GO" id="GO:0009277">
    <property type="term" value="C:fungal-type cell wall"/>
    <property type="evidence" value="ECO:0007669"/>
    <property type="project" value="TreeGrafter"/>
</dbReference>
<accession>A0A1B8GFQ8</accession>
<dbReference type="InterPro" id="IPR017853">
    <property type="entry name" value="GH"/>
</dbReference>
<proteinExistence type="inferred from homology"/>
<evidence type="ECO:0000256" key="4">
    <source>
        <dbReference type="SAM" id="MobiDB-lite"/>
    </source>
</evidence>
<keyword evidence="5" id="KW-0732">Signal</keyword>
<evidence type="ECO:0008006" key="8">
    <source>
        <dbReference type="Google" id="ProtNLM"/>
    </source>
</evidence>
<dbReference type="GO" id="GO:0009986">
    <property type="term" value="C:cell surface"/>
    <property type="evidence" value="ECO:0007669"/>
    <property type="project" value="TreeGrafter"/>
</dbReference>
<dbReference type="SUPFAM" id="SSF51445">
    <property type="entry name" value="(Trans)glycosidases"/>
    <property type="match status" value="1"/>
</dbReference>
<evidence type="ECO:0000313" key="6">
    <source>
        <dbReference type="EMBL" id="OBT94666.1"/>
    </source>
</evidence>
<dbReference type="Proteomes" id="UP000091956">
    <property type="component" value="Unassembled WGS sequence"/>
</dbReference>
<dbReference type="GeneID" id="28839559"/>
<dbReference type="STRING" id="342668.A0A1B8GFQ8"/>
<dbReference type="RefSeq" id="XP_018128399.1">
    <property type="nucleotide sequence ID" value="XM_018275626.2"/>
</dbReference>
<evidence type="ECO:0000256" key="5">
    <source>
        <dbReference type="SAM" id="SignalP"/>
    </source>
</evidence>
<dbReference type="PANTHER" id="PTHR16631">
    <property type="entry name" value="GLUCAN 1,3-BETA-GLUCOSIDASE"/>
    <property type="match status" value="1"/>
</dbReference>
<evidence type="ECO:0000313" key="7">
    <source>
        <dbReference type="Proteomes" id="UP000091956"/>
    </source>
</evidence>
<dbReference type="GO" id="GO:0042973">
    <property type="term" value="F:glucan endo-1,3-beta-D-glucosidase activity"/>
    <property type="evidence" value="ECO:0007669"/>
    <property type="project" value="TreeGrafter"/>
</dbReference>
<comment type="similarity">
    <text evidence="2">Belongs to the glycosyl hydrolase 17 family.</text>
</comment>
<organism evidence="6 7">
    <name type="scientific">Pseudogymnoascus verrucosus</name>
    <dbReference type="NCBI Taxonomy" id="342668"/>
    <lineage>
        <taxon>Eukaryota</taxon>
        <taxon>Fungi</taxon>
        <taxon>Dikarya</taxon>
        <taxon>Ascomycota</taxon>
        <taxon>Pezizomycotina</taxon>
        <taxon>Leotiomycetes</taxon>
        <taxon>Thelebolales</taxon>
        <taxon>Thelebolaceae</taxon>
        <taxon>Pseudogymnoascus</taxon>
    </lineage>
</organism>